<evidence type="ECO:0000313" key="2">
    <source>
        <dbReference type="EMBL" id="KKM65675.1"/>
    </source>
</evidence>
<keyword evidence="1" id="KW-0812">Transmembrane</keyword>
<proteinExistence type="predicted"/>
<comment type="caution">
    <text evidence="2">The sequence shown here is derived from an EMBL/GenBank/DDBJ whole genome shotgun (WGS) entry which is preliminary data.</text>
</comment>
<dbReference type="EMBL" id="LAZR01010684">
    <property type="protein sequence ID" value="KKM65675.1"/>
    <property type="molecule type" value="Genomic_DNA"/>
</dbReference>
<reference evidence="2" key="1">
    <citation type="journal article" date="2015" name="Nature">
        <title>Complex archaea that bridge the gap between prokaryotes and eukaryotes.</title>
        <authorList>
            <person name="Spang A."/>
            <person name="Saw J.H."/>
            <person name="Jorgensen S.L."/>
            <person name="Zaremba-Niedzwiedzka K."/>
            <person name="Martijn J."/>
            <person name="Lind A.E."/>
            <person name="van Eijk R."/>
            <person name="Schleper C."/>
            <person name="Guy L."/>
            <person name="Ettema T.J."/>
        </authorList>
    </citation>
    <scope>NUCLEOTIDE SEQUENCE</scope>
</reference>
<keyword evidence="1" id="KW-0472">Membrane</keyword>
<accession>A0A0F9LMS1</accession>
<organism evidence="2">
    <name type="scientific">marine sediment metagenome</name>
    <dbReference type="NCBI Taxonomy" id="412755"/>
    <lineage>
        <taxon>unclassified sequences</taxon>
        <taxon>metagenomes</taxon>
        <taxon>ecological metagenomes</taxon>
    </lineage>
</organism>
<keyword evidence="1" id="KW-1133">Transmembrane helix</keyword>
<dbReference type="AlphaFoldDB" id="A0A0F9LMS1"/>
<name>A0A0F9LMS1_9ZZZZ</name>
<sequence>MILFLSNNKFLILFQDYILPYYTPLLIVLSGIGILTIENKLQKLGYSLKEKIGSLMITNISKKLKKKKKVFNIRNLMITTLIFSTIFIQLQQKEIAEDWFNYEFNDKQIDCFLFIKNELPQESKIMISERLWALNYFVYDMGIAEFNLNNITSFEDLEEVINLNNANYILINRNHNNEILSEMMMTTYPYKEIYRNEDYILYEI</sequence>
<gene>
    <name evidence="2" type="ORF">LCGC14_1488840</name>
</gene>
<feature type="transmembrane region" description="Helical" evidence="1">
    <location>
        <begin position="20"/>
        <end position="37"/>
    </location>
</feature>
<protein>
    <submittedName>
        <fullName evidence="2">Uncharacterized protein</fullName>
    </submittedName>
</protein>
<evidence type="ECO:0000256" key="1">
    <source>
        <dbReference type="SAM" id="Phobius"/>
    </source>
</evidence>
<feature type="transmembrane region" description="Helical" evidence="1">
    <location>
        <begin position="71"/>
        <end position="90"/>
    </location>
</feature>